<dbReference type="Proteomes" id="UP000237640">
    <property type="component" value="Unassembled WGS sequence"/>
</dbReference>
<dbReference type="Pfam" id="PF12867">
    <property type="entry name" value="DinB_2"/>
    <property type="match status" value="1"/>
</dbReference>
<dbReference type="InterPro" id="IPR024775">
    <property type="entry name" value="DinB-like"/>
</dbReference>
<dbReference type="InterPro" id="IPR034660">
    <property type="entry name" value="DinB/YfiT-like"/>
</dbReference>
<organism evidence="2 3">
    <name type="scientific">Flagellimonas meridianipacifica</name>
    <dbReference type="NCBI Taxonomy" id="1080225"/>
    <lineage>
        <taxon>Bacteria</taxon>
        <taxon>Pseudomonadati</taxon>
        <taxon>Bacteroidota</taxon>
        <taxon>Flavobacteriia</taxon>
        <taxon>Flavobacteriales</taxon>
        <taxon>Flavobacteriaceae</taxon>
        <taxon>Flagellimonas</taxon>
    </lineage>
</organism>
<name>A0A2T0M9X6_9FLAO</name>
<evidence type="ECO:0000313" key="3">
    <source>
        <dbReference type="Proteomes" id="UP000237640"/>
    </source>
</evidence>
<dbReference type="EMBL" id="PVYX01000002">
    <property type="protein sequence ID" value="PRX54279.1"/>
    <property type="molecule type" value="Genomic_DNA"/>
</dbReference>
<reference evidence="2 3" key="1">
    <citation type="submission" date="2018-03" db="EMBL/GenBank/DDBJ databases">
        <title>Genomic Encyclopedia of Archaeal and Bacterial Type Strains, Phase II (KMG-II): from individual species to whole genera.</title>
        <authorList>
            <person name="Goeker M."/>
        </authorList>
    </citation>
    <scope>NUCLEOTIDE SEQUENCE [LARGE SCALE GENOMIC DNA]</scope>
    <source>
        <strain evidence="2 3">DSM 25027</strain>
    </source>
</reference>
<protein>
    <submittedName>
        <fullName evidence="2">DinB family protein</fullName>
    </submittedName>
</protein>
<evidence type="ECO:0000313" key="2">
    <source>
        <dbReference type="EMBL" id="PRX54279.1"/>
    </source>
</evidence>
<dbReference type="SUPFAM" id="SSF109854">
    <property type="entry name" value="DinB/YfiT-like putative metalloenzymes"/>
    <property type="match status" value="1"/>
</dbReference>
<gene>
    <name evidence="2" type="ORF">CLV81_2677</name>
</gene>
<accession>A0A2T0M9X6</accession>
<proteinExistence type="predicted"/>
<dbReference type="AlphaFoldDB" id="A0A2T0M9X6"/>
<keyword evidence="3" id="KW-1185">Reference proteome</keyword>
<sequence length="182" mass="21815">MDWIREIDLVSKKFEETFSDFTQEEMNFKPGKKVWSIAQNIEHIILLNSSYFEYFEEIHNRNHSLPKIEDLDTKAQESVIALKPFTGRQRLKRTNTWDIWQPKKGFIDRNILRDFEESQLQFKNHIKGFEDLLLSETFIRYPGHLDLLFKLDDCIEFLIEHENRHWNQVVEIGRHSSTSNGS</sequence>
<feature type="domain" description="DinB-like" evidence="1">
    <location>
        <begin position="9"/>
        <end position="169"/>
    </location>
</feature>
<dbReference type="Gene3D" id="1.20.120.450">
    <property type="entry name" value="dinb family like domain"/>
    <property type="match status" value="1"/>
</dbReference>
<comment type="caution">
    <text evidence="2">The sequence shown here is derived from an EMBL/GenBank/DDBJ whole genome shotgun (WGS) entry which is preliminary data.</text>
</comment>
<evidence type="ECO:0000259" key="1">
    <source>
        <dbReference type="Pfam" id="PF12867"/>
    </source>
</evidence>